<feature type="compositionally biased region" description="Acidic residues" evidence="8">
    <location>
        <begin position="550"/>
        <end position="560"/>
    </location>
</feature>
<evidence type="ECO:0000256" key="8">
    <source>
        <dbReference type="SAM" id="MobiDB-lite"/>
    </source>
</evidence>
<feature type="compositionally biased region" description="Basic and acidic residues" evidence="8">
    <location>
        <begin position="17"/>
        <end position="35"/>
    </location>
</feature>
<dbReference type="Pfam" id="PF11719">
    <property type="entry name" value="Drc1-Sld2"/>
    <property type="match status" value="1"/>
</dbReference>
<keyword evidence="10" id="KW-1185">Reference proteome</keyword>
<feature type="compositionally biased region" description="Acidic residues" evidence="8">
    <location>
        <begin position="288"/>
        <end position="298"/>
    </location>
</feature>
<evidence type="ECO:0000256" key="1">
    <source>
        <dbReference type="ARBA" id="ARBA00004123"/>
    </source>
</evidence>
<dbReference type="PANTHER" id="PTHR28124">
    <property type="entry name" value="DNA REPLICATION REGULATOR SLD2"/>
    <property type="match status" value="1"/>
</dbReference>
<feature type="compositionally biased region" description="Acidic residues" evidence="8">
    <location>
        <begin position="571"/>
        <end position="581"/>
    </location>
</feature>
<evidence type="ECO:0000313" key="9">
    <source>
        <dbReference type="EMBL" id="WWD05806.1"/>
    </source>
</evidence>
<dbReference type="GO" id="GO:0003688">
    <property type="term" value="F:DNA replication origin binding"/>
    <property type="evidence" value="ECO:0007669"/>
    <property type="project" value="TreeGrafter"/>
</dbReference>
<evidence type="ECO:0000256" key="7">
    <source>
        <dbReference type="RuleBase" id="RU367067"/>
    </source>
</evidence>
<dbReference type="GO" id="GO:0000727">
    <property type="term" value="P:double-strand break repair via break-induced replication"/>
    <property type="evidence" value="ECO:0007669"/>
    <property type="project" value="TreeGrafter"/>
</dbReference>
<feature type="compositionally biased region" description="Basic and acidic residues" evidence="8">
    <location>
        <begin position="666"/>
        <end position="678"/>
    </location>
</feature>
<feature type="compositionally biased region" description="Low complexity" evidence="8">
    <location>
        <begin position="561"/>
        <end position="570"/>
    </location>
</feature>
<name>A0AAX4KHG4_9TREE</name>
<dbReference type="InterPro" id="IPR040203">
    <property type="entry name" value="Sld2"/>
</dbReference>
<accession>A0AAX4KHG4</accession>
<organism evidence="9 10">
    <name type="scientific">Kwoniella europaea PYCC6329</name>
    <dbReference type="NCBI Taxonomy" id="1423913"/>
    <lineage>
        <taxon>Eukaryota</taxon>
        <taxon>Fungi</taxon>
        <taxon>Dikarya</taxon>
        <taxon>Basidiomycota</taxon>
        <taxon>Agaricomycotina</taxon>
        <taxon>Tremellomycetes</taxon>
        <taxon>Tremellales</taxon>
        <taxon>Cryptococcaceae</taxon>
        <taxon>Kwoniella</taxon>
    </lineage>
</organism>
<feature type="compositionally biased region" description="Low complexity" evidence="8">
    <location>
        <begin position="403"/>
        <end position="412"/>
    </location>
</feature>
<feature type="region of interest" description="Disordered" evidence="8">
    <location>
        <begin position="650"/>
        <end position="714"/>
    </location>
</feature>
<feature type="compositionally biased region" description="Acidic residues" evidence="8">
    <location>
        <begin position="679"/>
        <end position="702"/>
    </location>
</feature>
<dbReference type="GO" id="GO:0006270">
    <property type="term" value="P:DNA replication initiation"/>
    <property type="evidence" value="ECO:0007669"/>
    <property type="project" value="UniProtKB-UniRule"/>
</dbReference>
<dbReference type="GeneID" id="91102691"/>
<dbReference type="PANTHER" id="PTHR28124:SF1">
    <property type="entry name" value="DNA REPLICATION REGULATOR SLD2"/>
    <property type="match status" value="1"/>
</dbReference>
<evidence type="ECO:0000256" key="2">
    <source>
        <dbReference type="ARBA" id="ARBA00007276"/>
    </source>
</evidence>
<proteinExistence type="inferred from homology"/>
<dbReference type="GO" id="GO:1902977">
    <property type="term" value="P:mitotic DNA replication preinitiation complex assembly"/>
    <property type="evidence" value="ECO:0007669"/>
    <property type="project" value="TreeGrafter"/>
</dbReference>
<dbReference type="CDD" id="cd22289">
    <property type="entry name" value="RecQL4_SLD2_NTD"/>
    <property type="match status" value="1"/>
</dbReference>
<feature type="compositionally biased region" description="Basic and acidic residues" evidence="8">
    <location>
        <begin position="703"/>
        <end position="714"/>
    </location>
</feature>
<dbReference type="Gene3D" id="1.10.10.1460">
    <property type="match status" value="1"/>
</dbReference>
<keyword evidence="5 7" id="KW-0539">Nucleus</keyword>
<gene>
    <name evidence="9" type="ORF">V865_003889</name>
</gene>
<feature type="compositionally biased region" description="Acidic residues" evidence="8">
    <location>
        <begin position="513"/>
        <end position="522"/>
    </location>
</feature>
<dbReference type="GO" id="GO:0003697">
    <property type="term" value="F:single-stranded DNA binding"/>
    <property type="evidence" value="ECO:0007669"/>
    <property type="project" value="TreeGrafter"/>
</dbReference>
<feature type="compositionally biased region" description="Low complexity" evidence="8">
    <location>
        <begin position="142"/>
        <end position="166"/>
    </location>
</feature>
<feature type="compositionally biased region" description="Acidic residues" evidence="8">
    <location>
        <begin position="312"/>
        <end position="321"/>
    </location>
</feature>
<evidence type="ECO:0000313" key="10">
    <source>
        <dbReference type="Proteomes" id="UP001358614"/>
    </source>
</evidence>
<sequence>MDLPTVKAAVKSWEKSFRAREGRDPTKEDIKRDPGDIASQYALYRKLTKASSQTLRPPPSSSTAAPSSSSSSQYRSTPRNVPSSEYPTTPTPPSRRVSGTFFRSASAGNSQAGPSRSNNTSLGVGLQDDDVGNKSLKRKASKSNISSSPPPTSTSSLTSRTLFSTPKKYKAYTGPIHDPNPINPFNTTTTPTKSSPFGPGPGVNVNGLQREKSFSSPFIHASSPKKLKEVLEANSLKKVKERTNMGNEITPRTRARKRLKGEEVEDTPLKQKVPRRKRGQGQAGTSEEPLEPLEEEESQGNFLKPGNRSVFDDEDENEDELGPSPIKVNDKQKGKGFTSLFGEVEGEGEVGDDEDEDEEDSRRTNHQVSMTARLNGIDASAGSKSRSGFDTGKSKNIKKAKGKSNGNSNGNGIMNFFNRISTGKSTLPTKPQNPGEDELSKSTSPIPISGEVPSIQIQSPPLLEPTPSADKIPLMDDISPVMEEAIPDDEPGLASDYTPSASQRRREKVLNLSDDEIDEFDPEGGYVKREIRIVPTRREVKRRNSNSDLSGEDDDDELQDDTGLNANEQQDGGEQEEEEEQVFISPSNNKSLSIPMLNLLSIHSPSKSRSKTKAQLTKAKLEDLRVKALFNPSDAARLKALTRGQDISFTGEARVEDDEEEDEQGILEKYDFGLKDIPEQGDDENGGGDGGEREDDDWESESEGWKREQTEEDW</sequence>
<feature type="compositionally biased region" description="Low complexity" evidence="8">
    <location>
        <begin position="179"/>
        <end position="207"/>
    </location>
</feature>
<feature type="compositionally biased region" description="Acidic residues" evidence="8">
    <location>
        <begin position="655"/>
        <end position="665"/>
    </location>
</feature>
<feature type="region of interest" description="Disordered" evidence="8">
    <location>
        <begin position="17"/>
        <end position="209"/>
    </location>
</feature>
<dbReference type="RefSeq" id="XP_066083773.1">
    <property type="nucleotide sequence ID" value="XM_066227676.1"/>
</dbReference>
<evidence type="ECO:0000256" key="5">
    <source>
        <dbReference type="ARBA" id="ARBA00023242"/>
    </source>
</evidence>
<dbReference type="AlphaFoldDB" id="A0AAX4KHG4"/>
<dbReference type="FunFam" id="1.10.10.1460:FF:000001">
    <property type="entry name" value="DNA replication regulator Sld2"/>
    <property type="match status" value="1"/>
</dbReference>
<feature type="region of interest" description="Disordered" evidence="8">
    <location>
        <begin position="234"/>
        <end position="591"/>
    </location>
</feature>
<evidence type="ECO:0000256" key="3">
    <source>
        <dbReference type="ARBA" id="ARBA00018363"/>
    </source>
</evidence>
<feature type="compositionally biased region" description="Polar residues" evidence="8">
    <location>
        <begin position="418"/>
        <end position="432"/>
    </location>
</feature>
<protein>
    <recommendedName>
        <fullName evidence="3 7">DNA replication regulator SLD2</fullName>
    </recommendedName>
</protein>
<reference evidence="9 10" key="1">
    <citation type="submission" date="2024-01" db="EMBL/GenBank/DDBJ databases">
        <title>Comparative genomics of Cryptococcus and Kwoniella reveals pathogenesis evolution and contrasting modes of karyotype evolution via chromosome fusion or intercentromeric recombination.</title>
        <authorList>
            <person name="Coelho M.A."/>
            <person name="David-Palma M."/>
            <person name="Shea T."/>
            <person name="Bowers K."/>
            <person name="McGinley-Smith S."/>
            <person name="Mohammad A.W."/>
            <person name="Gnirke A."/>
            <person name="Yurkov A.M."/>
            <person name="Nowrousian M."/>
            <person name="Sun S."/>
            <person name="Cuomo C.A."/>
            <person name="Heitman J."/>
        </authorList>
    </citation>
    <scope>NUCLEOTIDE SEQUENCE [LARGE SCALE GENOMIC DNA]</scope>
    <source>
        <strain evidence="9 10">PYCC6329</strain>
    </source>
</reference>
<feature type="compositionally biased region" description="Acidic residues" evidence="8">
    <location>
        <begin position="344"/>
        <end position="359"/>
    </location>
</feature>
<dbReference type="Proteomes" id="UP001358614">
    <property type="component" value="Chromosome 1"/>
</dbReference>
<dbReference type="EMBL" id="CP144089">
    <property type="protein sequence ID" value="WWD05806.1"/>
    <property type="molecule type" value="Genomic_DNA"/>
</dbReference>
<dbReference type="InterPro" id="IPR021110">
    <property type="entry name" value="DNA_rep_checkpnt_protein"/>
</dbReference>
<evidence type="ECO:0000256" key="6">
    <source>
        <dbReference type="ARBA" id="ARBA00023306"/>
    </source>
</evidence>
<comment type="subcellular location">
    <subcellularLocation>
        <location evidence="1 7">Nucleus</location>
    </subcellularLocation>
</comment>
<dbReference type="KEGG" id="ker:91102691"/>
<feature type="compositionally biased region" description="Polar residues" evidence="8">
    <location>
        <begin position="101"/>
        <end position="122"/>
    </location>
</feature>
<comment type="function">
    <text evidence="7">Has a role in the initiation of DNA replication. Required at S-phase checkpoint.</text>
</comment>
<feature type="compositionally biased region" description="Low complexity" evidence="8">
    <location>
        <begin position="61"/>
        <end position="72"/>
    </location>
</feature>
<dbReference type="GO" id="GO:0031261">
    <property type="term" value="C:DNA replication preinitiation complex"/>
    <property type="evidence" value="ECO:0007669"/>
    <property type="project" value="TreeGrafter"/>
</dbReference>
<keyword evidence="6 7" id="KW-0131">Cell cycle</keyword>
<keyword evidence="4 7" id="KW-0235">DNA replication</keyword>
<evidence type="ECO:0000256" key="4">
    <source>
        <dbReference type="ARBA" id="ARBA00022705"/>
    </source>
</evidence>
<comment type="similarity">
    <text evidence="2 7">Belongs to the SLD2 family.</text>
</comment>
<feature type="compositionally biased region" description="Basic and acidic residues" evidence="8">
    <location>
        <begin position="526"/>
        <end position="538"/>
    </location>
</feature>